<comment type="subcellular location">
    <subcellularLocation>
        <location evidence="3">Cytoplasm</location>
    </subcellularLocation>
</comment>
<dbReference type="SUPFAM" id="SSF54506">
    <property type="entry name" value="Diaminopimelate epimerase-like"/>
    <property type="match status" value="2"/>
</dbReference>
<feature type="site" description="Could be important to modulate the pK values of the two catalytic cysteine residues" evidence="3">
    <location>
        <position position="152"/>
    </location>
</feature>
<dbReference type="InterPro" id="IPR001653">
    <property type="entry name" value="DAP_epimerase_DapF"/>
</dbReference>
<accession>A0A7Z0BPI2</accession>
<comment type="pathway">
    <text evidence="3">Amino-acid biosynthesis; L-lysine biosynthesis via DAP pathway; DL-2,6-diaminopimelate from LL-2,6-diaminopimelate: step 1/1.</text>
</comment>
<keyword evidence="6" id="KW-1185">Reference proteome</keyword>
<evidence type="ECO:0000256" key="4">
    <source>
        <dbReference type="NCBIfam" id="TIGR00652"/>
    </source>
</evidence>
<name>A0A7Z0BPI2_9GAMM</name>
<evidence type="ECO:0000256" key="2">
    <source>
        <dbReference type="ARBA" id="ARBA00023235"/>
    </source>
</evidence>
<keyword evidence="2 3" id="KW-0413">Isomerase</keyword>
<dbReference type="HAMAP" id="MF_00197">
    <property type="entry name" value="DAP_epimerase"/>
    <property type="match status" value="1"/>
</dbReference>
<dbReference type="EC" id="5.1.1.7" evidence="3 4"/>
<evidence type="ECO:0000313" key="5">
    <source>
        <dbReference type="EMBL" id="NYH72904.1"/>
    </source>
</evidence>
<evidence type="ECO:0000313" key="6">
    <source>
        <dbReference type="Proteomes" id="UP000578688"/>
    </source>
</evidence>
<dbReference type="GO" id="GO:0009089">
    <property type="term" value="P:lysine biosynthetic process via diaminopimelate"/>
    <property type="evidence" value="ECO:0007669"/>
    <property type="project" value="UniProtKB-UniRule"/>
</dbReference>
<dbReference type="Proteomes" id="UP000578688">
    <property type="component" value="Unassembled WGS sequence"/>
</dbReference>
<dbReference type="GO" id="GO:0008837">
    <property type="term" value="F:diaminopimelate epimerase activity"/>
    <property type="evidence" value="ECO:0007669"/>
    <property type="project" value="UniProtKB-UniRule"/>
</dbReference>
<feature type="binding site" evidence="3">
    <location>
        <position position="46"/>
    </location>
    <ligand>
        <name>substrate</name>
    </ligand>
</feature>
<feature type="active site" description="Proton donor" evidence="3">
    <location>
        <position position="73"/>
    </location>
</feature>
<protein>
    <recommendedName>
        <fullName evidence="3 4">Diaminopimelate epimerase</fullName>
        <shortName evidence="3">DAP epimerase</shortName>
        <ecNumber evidence="3 4">5.1.1.7</ecNumber>
    </recommendedName>
    <alternativeName>
        <fullName evidence="3">PLP-independent amino acid racemase</fullName>
    </alternativeName>
</protein>
<dbReference type="Pfam" id="PF01678">
    <property type="entry name" value="DAP_epimerase"/>
    <property type="match status" value="2"/>
</dbReference>
<comment type="catalytic activity">
    <reaction evidence="3">
        <text>(2S,6S)-2,6-diaminopimelate = meso-2,6-diaminopimelate</text>
        <dbReference type="Rhea" id="RHEA:15393"/>
        <dbReference type="ChEBI" id="CHEBI:57609"/>
        <dbReference type="ChEBI" id="CHEBI:57791"/>
        <dbReference type="EC" id="5.1.1.7"/>
    </reaction>
</comment>
<dbReference type="Gene3D" id="3.10.310.10">
    <property type="entry name" value="Diaminopimelate Epimerase, Chain A, domain 1"/>
    <property type="match status" value="2"/>
</dbReference>
<feature type="binding site" evidence="3">
    <location>
        <position position="183"/>
    </location>
    <ligand>
        <name>substrate</name>
    </ligand>
</feature>
<evidence type="ECO:0000256" key="3">
    <source>
        <dbReference type="HAMAP-Rule" id="MF_00197"/>
    </source>
</evidence>
<dbReference type="GO" id="GO:0005829">
    <property type="term" value="C:cytosol"/>
    <property type="evidence" value="ECO:0007669"/>
    <property type="project" value="TreeGrafter"/>
</dbReference>
<comment type="caution">
    <text evidence="3">Lacks conserved residue(s) required for the propagation of feature annotation.</text>
</comment>
<comment type="subunit">
    <text evidence="3">Homodimer.</text>
</comment>
<dbReference type="RefSeq" id="WP_179538205.1">
    <property type="nucleotide sequence ID" value="NZ_JACBYV010000001.1"/>
</dbReference>
<dbReference type="EMBL" id="JACBYV010000001">
    <property type="protein sequence ID" value="NYH72904.1"/>
    <property type="molecule type" value="Genomic_DNA"/>
</dbReference>
<dbReference type="UniPathway" id="UPA00034">
    <property type="reaction ID" value="UER00025"/>
</dbReference>
<feature type="site" description="Important for dimerization" evidence="3">
    <location>
        <position position="260"/>
    </location>
</feature>
<dbReference type="AlphaFoldDB" id="A0A7Z0BPI2"/>
<keyword evidence="3" id="KW-0457">Lysine biosynthesis</keyword>
<comment type="similarity">
    <text evidence="1 3">Belongs to the diaminopimelate epimerase family.</text>
</comment>
<dbReference type="NCBIfam" id="TIGR00652">
    <property type="entry name" value="DapF"/>
    <property type="match status" value="1"/>
</dbReference>
<proteinExistence type="inferred from homology"/>
<evidence type="ECO:0000256" key="1">
    <source>
        <dbReference type="ARBA" id="ARBA00010219"/>
    </source>
</evidence>
<dbReference type="PANTHER" id="PTHR31689">
    <property type="entry name" value="DIAMINOPIMELATE EPIMERASE, CHLOROPLASTIC"/>
    <property type="match status" value="1"/>
</dbReference>
<organism evidence="5 6">
    <name type="scientific">Phytopseudomonas flavescens</name>
    <dbReference type="NCBI Taxonomy" id="29435"/>
    <lineage>
        <taxon>Bacteria</taxon>
        <taxon>Pseudomonadati</taxon>
        <taxon>Pseudomonadota</taxon>
        <taxon>Gammaproteobacteria</taxon>
        <taxon>Pseudomonadales</taxon>
        <taxon>Pseudomonadaceae</taxon>
        <taxon>Phytopseudomonas</taxon>
    </lineage>
</organism>
<feature type="binding site" evidence="3">
    <location>
        <begin position="211"/>
        <end position="212"/>
    </location>
    <ligand>
        <name>substrate</name>
    </ligand>
</feature>
<comment type="caution">
    <text evidence="5">The sequence shown here is derived from an EMBL/GenBank/DDBJ whole genome shotgun (WGS) entry which is preliminary data.</text>
</comment>
<feature type="binding site" evidence="3">
    <location>
        <position position="64"/>
    </location>
    <ligand>
        <name>substrate</name>
    </ligand>
</feature>
<keyword evidence="3" id="KW-0963">Cytoplasm</keyword>
<dbReference type="PANTHER" id="PTHR31689:SF0">
    <property type="entry name" value="DIAMINOPIMELATE EPIMERASE"/>
    <property type="match status" value="1"/>
</dbReference>
<feature type="binding site" evidence="3">
    <location>
        <position position="150"/>
    </location>
    <ligand>
        <name>substrate</name>
    </ligand>
</feature>
<reference evidence="5 6" key="1">
    <citation type="submission" date="2020-07" db="EMBL/GenBank/DDBJ databases">
        <title>Genomic analyses of the natural microbiome of Caenorhabditis elegans.</title>
        <authorList>
            <person name="Samuel B."/>
        </authorList>
    </citation>
    <scope>NUCLEOTIDE SEQUENCE [LARGE SCALE GENOMIC DNA]</scope>
    <source>
        <strain evidence="5 6">BIGb0408</strain>
    </source>
</reference>
<keyword evidence="3" id="KW-0028">Amino-acid biosynthesis</keyword>
<feature type="site" description="Could be important to modulate the pK values of the two catalytic cysteine residues" evidence="3">
    <location>
        <position position="201"/>
    </location>
</feature>
<sequence length="286" mass="30316">MPLSFHKMHANGDDFVVVDSRNSLNPITSALARRLGDRKRGIGFNQLAVILDCADADARLTFWNADGSMLDACGSATRGVADLLMRESSVTRLVLRSNRGLLTCERTSNAAIAVSMGEPLFGWANIPLAEEHDTVALPLAGTPAACSMGNPHCTYFVDDLTALDIATLGPVLEINPLFPSKTNVHFVQIIDRKRIRLRIWERGGGIPLGSGSCCCGAAVNGMRRGLLDDTVDVECDGGTATVHWDGSGPVFLTGPVAHSFSGVIADSVLSTTSTGLPEPATRSARL</sequence>
<feature type="binding site" evidence="3">
    <location>
        <begin position="201"/>
        <end position="202"/>
    </location>
    <ligand>
        <name>substrate</name>
    </ligand>
</feature>
<gene>
    <name evidence="3" type="primary">dapF</name>
    <name evidence="5" type="ORF">FHR27_001514</name>
</gene>
<comment type="function">
    <text evidence="3">Catalyzes the stereoinversion of LL-2,6-diaminopimelate (L,L-DAP) to meso-diaminopimelate (meso-DAP), a precursor of L-lysine and an essential component of the bacterial peptidoglycan.</text>
</comment>